<evidence type="ECO:0000256" key="2">
    <source>
        <dbReference type="SAM" id="SignalP"/>
    </source>
</evidence>
<feature type="chain" id="PRO_5046673007" description="Lipoprotein" evidence="2">
    <location>
        <begin position="34"/>
        <end position="218"/>
    </location>
</feature>
<dbReference type="PROSITE" id="PS51257">
    <property type="entry name" value="PROKAR_LIPOPROTEIN"/>
    <property type="match status" value="1"/>
</dbReference>
<feature type="region of interest" description="Disordered" evidence="1">
    <location>
        <begin position="32"/>
        <end position="53"/>
    </location>
</feature>
<dbReference type="Proteomes" id="UP001589896">
    <property type="component" value="Unassembled WGS sequence"/>
</dbReference>
<evidence type="ECO:0008006" key="5">
    <source>
        <dbReference type="Google" id="ProtNLM"/>
    </source>
</evidence>
<dbReference type="EMBL" id="JBHLTG010000007">
    <property type="protein sequence ID" value="MFC0681190.1"/>
    <property type="molecule type" value="Genomic_DNA"/>
</dbReference>
<evidence type="ECO:0000313" key="3">
    <source>
        <dbReference type="EMBL" id="MFC0681190.1"/>
    </source>
</evidence>
<evidence type="ECO:0000313" key="4">
    <source>
        <dbReference type="Proteomes" id="UP001589896"/>
    </source>
</evidence>
<feature type="signal peptide" evidence="2">
    <location>
        <begin position="1"/>
        <end position="33"/>
    </location>
</feature>
<evidence type="ECO:0000256" key="1">
    <source>
        <dbReference type="SAM" id="MobiDB-lite"/>
    </source>
</evidence>
<gene>
    <name evidence="3" type="ORF">ACFFGH_25455</name>
</gene>
<sequence>MNRSRAFTALGAAMVGGALVLALSGCAGSAAPAADAAGGDAPPAVPASNPAAPGEVLGQGTVLQVDGEEPMFCLGAVMESYPPQCSGPEIVGWDWTAVDGSESASGVTWGTYAVQGTWDGTKFTVTQPPIMLALYDPMKVVDPFTDPANAGSLTEAELADLQEKVNNDEFVEALASWPENGYLFVQVIYDDGSVQDYFDAVHGEDVVQVRSALRDLES</sequence>
<organism evidence="3 4">
    <name type="scientific">Lysobacter korlensis</name>
    <dbReference type="NCBI Taxonomy" id="553636"/>
    <lineage>
        <taxon>Bacteria</taxon>
        <taxon>Pseudomonadati</taxon>
        <taxon>Pseudomonadota</taxon>
        <taxon>Gammaproteobacteria</taxon>
        <taxon>Lysobacterales</taxon>
        <taxon>Lysobacteraceae</taxon>
        <taxon>Lysobacter</taxon>
    </lineage>
</organism>
<reference evidence="3 4" key="1">
    <citation type="submission" date="2024-09" db="EMBL/GenBank/DDBJ databases">
        <authorList>
            <person name="Sun Q."/>
            <person name="Mori K."/>
        </authorList>
    </citation>
    <scope>NUCLEOTIDE SEQUENCE [LARGE SCALE GENOMIC DNA]</scope>
    <source>
        <strain evidence="3 4">KCTC 23076</strain>
    </source>
</reference>
<proteinExistence type="predicted"/>
<keyword evidence="2" id="KW-0732">Signal</keyword>
<keyword evidence="4" id="KW-1185">Reference proteome</keyword>
<name>A0ABV6RW33_9GAMM</name>
<dbReference type="RefSeq" id="WP_386673578.1">
    <property type="nucleotide sequence ID" value="NZ_JBHLTG010000007.1"/>
</dbReference>
<protein>
    <recommendedName>
        <fullName evidence="5">Lipoprotein</fullName>
    </recommendedName>
</protein>
<comment type="caution">
    <text evidence="3">The sequence shown here is derived from an EMBL/GenBank/DDBJ whole genome shotgun (WGS) entry which is preliminary data.</text>
</comment>
<accession>A0ABV6RW33</accession>